<dbReference type="AlphaFoldDB" id="A0A8T1VG01"/>
<evidence type="ECO:0000313" key="2">
    <source>
        <dbReference type="Proteomes" id="UP000694044"/>
    </source>
</evidence>
<evidence type="ECO:0000313" key="1">
    <source>
        <dbReference type="EMBL" id="KAG7378414.1"/>
    </source>
</evidence>
<sequence>MGKTKKLLQPAGLGGPGRARLVVVAPGPQLHERALPVITNVASERCRPVKRGAEALRATDGVGARKALWLKKPAATQACYTYLSLSLLIHISLSKRSAGAYDGLQR</sequence>
<keyword evidence="2" id="KW-1185">Reference proteome</keyword>
<proteinExistence type="predicted"/>
<protein>
    <submittedName>
        <fullName evidence="1">Uncharacterized protein</fullName>
    </submittedName>
</protein>
<accession>A0A8T1VG01</accession>
<reference evidence="1" key="1">
    <citation type="submission" date="2021-02" db="EMBL/GenBank/DDBJ databases">
        <authorList>
            <person name="Palmer J.M."/>
        </authorList>
    </citation>
    <scope>NUCLEOTIDE SEQUENCE</scope>
    <source>
        <strain evidence="1">SCRP734</strain>
    </source>
</reference>
<gene>
    <name evidence="1" type="ORF">PHYPSEUDO_010114</name>
</gene>
<dbReference type="Proteomes" id="UP000694044">
    <property type="component" value="Unassembled WGS sequence"/>
</dbReference>
<organism evidence="1 2">
    <name type="scientific">Phytophthora pseudosyringae</name>
    <dbReference type="NCBI Taxonomy" id="221518"/>
    <lineage>
        <taxon>Eukaryota</taxon>
        <taxon>Sar</taxon>
        <taxon>Stramenopiles</taxon>
        <taxon>Oomycota</taxon>
        <taxon>Peronosporomycetes</taxon>
        <taxon>Peronosporales</taxon>
        <taxon>Peronosporaceae</taxon>
        <taxon>Phytophthora</taxon>
    </lineage>
</organism>
<dbReference type="EMBL" id="JAGDFM010000426">
    <property type="protein sequence ID" value="KAG7378414.1"/>
    <property type="molecule type" value="Genomic_DNA"/>
</dbReference>
<comment type="caution">
    <text evidence="1">The sequence shown here is derived from an EMBL/GenBank/DDBJ whole genome shotgun (WGS) entry which is preliminary data.</text>
</comment>
<name>A0A8T1VG01_9STRA</name>